<dbReference type="SMART" id="SM00320">
    <property type="entry name" value="WD40"/>
    <property type="match status" value="6"/>
</dbReference>
<dbReference type="AlphaFoldDB" id="A0A376B0X3"/>
<gene>
    <name evidence="3" type="ORF">SCODWIG_00096</name>
</gene>
<dbReference type="Pfam" id="PF00400">
    <property type="entry name" value="WD40"/>
    <property type="match status" value="1"/>
</dbReference>
<dbReference type="SUPFAM" id="SSF50978">
    <property type="entry name" value="WD40 repeat-like"/>
    <property type="match status" value="1"/>
</dbReference>
<dbReference type="GO" id="GO:0031145">
    <property type="term" value="P:anaphase-promoting complex-dependent catabolic process"/>
    <property type="evidence" value="ECO:0007669"/>
    <property type="project" value="TreeGrafter"/>
</dbReference>
<evidence type="ECO:0000256" key="1">
    <source>
        <dbReference type="ARBA" id="ARBA00022574"/>
    </source>
</evidence>
<dbReference type="InterPro" id="IPR033010">
    <property type="entry name" value="Cdc20/Fizzy"/>
</dbReference>
<dbReference type="Gene3D" id="2.130.10.10">
    <property type="entry name" value="YVTN repeat-like/Quinoprotein amine dehydrogenase"/>
    <property type="match status" value="2"/>
</dbReference>
<dbReference type="PANTHER" id="PTHR19918:SF5">
    <property type="entry name" value="MEIOSIS-SPECIFIC APC_C ACTIVATOR PROTEIN AMA1"/>
    <property type="match status" value="1"/>
</dbReference>
<keyword evidence="1" id="KW-0853">WD repeat</keyword>
<keyword evidence="4" id="KW-1185">Reference proteome</keyword>
<dbReference type="GO" id="GO:1905786">
    <property type="term" value="P:positive regulation of anaphase-promoting complex-dependent catabolic process"/>
    <property type="evidence" value="ECO:0007669"/>
    <property type="project" value="TreeGrafter"/>
</dbReference>
<dbReference type="InterPro" id="IPR036322">
    <property type="entry name" value="WD40_repeat_dom_sf"/>
</dbReference>
<dbReference type="OrthoDB" id="3972260at2759"/>
<keyword evidence="2" id="KW-0677">Repeat</keyword>
<dbReference type="InterPro" id="IPR001680">
    <property type="entry name" value="WD40_rpt"/>
</dbReference>
<dbReference type="PANTHER" id="PTHR19918">
    <property type="entry name" value="CELL DIVISION CYCLE 20 CDC20 FIZZY -RELATED"/>
    <property type="match status" value="1"/>
</dbReference>
<proteinExistence type="predicted"/>
<dbReference type="EMBL" id="UFAJ01000006">
    <property type="protein sequence ID" value="SSD58335.1"/>
    <property type="molecule type" value="Genomic_DNA"/>
</dbReference>
<dbReference type="VEuPathDB" id="FungiDB:SCODWIG_00096"/>
<dbReference type="GO" id="GO:0010997">
    <property type="term" value="F:anaphase-promoting complex binding"/>
    <property type="evidence" value="ECO:0007669"/>
    <property type="project" value="InterPro"/>
</dbReference>
<reference evidence="4" key="1">
    <citation type="submission" date="2018-06" db="EMBL/GenBank/DDBJ databases">
        <authorList>
            <person name="Guldener U."/>
        </authorList>
    </citation>
    <scope>NUCLEOTIDE SEQUENCE [LARGE SCALE GENOMIC DNA]</scope>
    <source>
        <strain evidence="4">UTAD17</strain>
    </source>
</reference>
<evidence type="ECO:0000313" key="3">
    <source>
        <dbReference type="EMBL" id="SSD58335.1"/>
    </source>
</evidence>
<organism evidence="3 4">
    <name type="scientific">Saccharomycodes ludwigii</name>
    <dbReference type="NCBI Taxonomy" id="36035"/>
    <lineage>
        <taxon>Eukaryota</taxon>
        <taxon>Fungi</taxon>
        <taxon>Dikarya</taxon>
        <taxon>Ascomycota</taxon>
        <taxon>Saccharomycotina</taxon>
        <taxon>Saccharomycetes</taxon>
        <taxon>Saccharomycodales</taxon>
        <taxon>Saccharomycodaceae</taxon>
        <taxon>Saccharomycodes</taxon>
    </lineage>
</organism>
<dbReference type="GO" id="GO:1990757">
    <property type="term" value="F:ubiquitin ligase activator activity"/>
    <property type="evidence" value="ECO:0007669"/>
    <property type="project" value="TreeGrafter"/>
</dbReference>
<accession>A0A376B0X3</accession>
<evidence type="ECO:0000313" key="4">
    <source>
        <dbReference type="Proteomes" id="UP000262825"/>
    </source>
</evidence>
<dbReference type="InterPro" id="IPR015943">
    <property type="entry name" value="WD40/YVTN_repeat-like_dom_sf"/>
</dbReference>
<protein>
    <submittedName>
        <fullName evidence="3">Related to Meiosis-specific APC/C activator protein AMA1</fullName>
    </submittedName>
</protein>
<dbReference type="Proteomes" id="UP000262825">
    <property type="component" value="Unassembled WGS sequence"/>
</dbReference>
<evidence type="ECO:0000256" key="2">
    <source>
        <dbReference type="ARBA" id="ARBA00022737"/>
    </source>
</evidence>
<dbReference type="GO" id="GO:0005680">
    <property type="term" value="C:anaphase-promoting complex"/>
    <property type="evidence" value="ECO:0007669"/>
    <property type="project" value="TreeGrafter"/>
</dbReference>
<name>A0A376B0X3_9ASCO</name>
<sequence>MNYYYYFNFDHHDINNPDISERFIPKTINKQVLKASPDIKHLDLNTQYQLELPISHHNFESLNEILSNESVKSRIQVFAQQYTDKVAALTSALKNVNNEKFPKNSIIKQPYKEQIAEALHFHASQPFYNYELRYTIEKLSSMSTEEIIKQQKLNITNPYFINATFEINNLKLSTEKQVYYIFSNYFKKDIQNNTFITSNSYDDYGTKIFSKKLLPYRVLDAPSLKNDFYSNLISWSKKSNNIAVGLGHAIYLWSEGSGAYLLLSSTYLEKYSDYVTCVSFSPKEDYLIVGTKLGRLLLLNQYRKDDEIGLERNKHQLLSAELKLTLNKGICCISWFQKDTAANKFFCGDESGEVHCIEVNRIAKTVTVPKDELDIISEVIEKISSNESVGGVKMEKSRKQYESVTNPDVLGNHLYKNKKKESDREYGFKTKTVYFYELKKLVKFKCQTQQVCGIDLKEGASANNKSYIAVGGNDNSCTLWNITDLKSPQLMFYLPHKAAVKAISFCPWASSLLATGGGSKDRTIRFWHSETGTLLREIHTEGQITSLIWSTRKKQILATFGFGNVDDPLLIQCFSYPKMNIVSEVKVAFNLRVLSAVASPDVSSICIATNDETVRFYNLWNPTESVVKNSQESGIYGSSIIEHKEGIQKFTELIR</sequence>